<keyword evidence="5" id="KW-1185">Reference proteome</keyword>
<evidence type="ECO:0000256" key="3">
    <source>
        <dbReference type="ARBA" id="ARBA00023307"/>
    </source>
</evidence>
<dbReference type="GO" id="GO:0015979">
    <property type="term" value="P:photosynthesis"/>
    <property type="evidence" value="ECO:0007669"/>
    <property type="project" value="InterPro"/>
</dbReference>
<sequence length="342" mass="39634">MDSVNKVGYLPNSVKVKVHSIETFSKLWAKKYVQKVRETENSWKGNTQGLEAITAQRLLDSIRSITIQSWSKTETFLSQEVRRQGINYRLIDPWEITKDTYRIYEKVLLAYGNRVMPQRLAVFIAPDLGYIRQKYTAIDPRVLGFVSMQFHYTGQLLLKLLPVSDQATVGTYFKVIDDHLYIPLQRLYESAANCDRNSSILQILAKLLPINSEIARKIVARASELNPNYRCYSGTLSESKIKSSSLRDVEMFQIYLCLCVLEQSIAPIQQELFPLCVMIYPTLKVRWELVRQMIHLIGLELRERLEPKQAALFMPYFQALWQMFSPDVFPDSLDFQEMGHSA</sequence>
<evidence type="ECO:0000256" key="1">
    <source>
        <dbReference type="ARBA" id="ARBA00008182"/>
    </source>
</evidence>
<accession>A0AAE3KR96</accession>
<dbReference type="Proteomes" id="UP001204953">
    <property type="component" value="Unassembled WGS sequence"/>
</dbReference>
<dbReference type="Gene3D" id="1.10.490.20">
    <property type="entry name" value="Phycocyanins"/>
    <property type="match status" value="1"/>
</dbReference>
<dbReference type="InterPro" id="IPR009050">
    <property type="entry name" value="Globin-like_sf"/>
</dbReference>
<evidence type="ECO:0000256" key="2">
    <source>
        <dbReference type="ARBA" id="ARBA00022991"/>
    </source>
</evidence>
<protein>
    <submittedName>
        <fullName evidence="4">Uncharacterized protein</fullName>
    </submittedName>
</protein>
<dbReference type="InterPro" id="IPR012128">
    <property type="entry name" value="Phycobilisome_asu/bsu"/>
</dbReference>
<proteinExistence type="inferred from homology"/>
<reference evidence="4" key="1">
    <citation type="submission" date="2022-06" db="EMBL/GenBank/DDBJ databases">
        <title>New cyanobacteria of genus Symplocastrum in benthos of Lake Baikal.</title>
        <authorList>
            <person name="Sorokovikova E."/>
            <person name="Tikhonova I."/>
            <person name="Krasnopeev A."/>
            <person name="Evseev P."/>
            <person name="Gladkikh A."/>
            <person name="Belykh O."/>
        </authorList>
    </citation>
    <scope>NUCLEOTIDE SEQUENCE</scope>
    <source>
        <strain evidence="4">BBK-W-15</strain>
    </source>
</reference>
<dbReference type="SUPFAM" id="SSF46458">
    <property type="entry name" value="Globin-like"/>
    <property type="match status" value="1"/>
</dbReference>
<comment type="similarity">
    <text evidence="1">Belongs to the phycobiliprotein family.</text>
</comment>
<dbReference type="AlphaFoldDB" id="A0AAE3KR96"/>
<evidence type="ECO:0000313" key="4">
    <source>
        <dbReference type="EMBL" id="MCP2728177.1"/>
    </source>
</evidence>
<dbReference type="EMBL" id="JAMZMM010000043">
    <property type="protein sequence ID" value="MCP2728177.1"/>
    <property type="molecule type" value="Genomic_DNA"/>
</dbReference>
<evidence type="ECO:0000313" key="5">
    <source>
        <dbReference type="Proteomes" id="UP001204953"/>
    </source>
</evidence>
<organism evidence="4 5">
    <name type="scientific">Limnofasciculus baicalensis BBK-W-15</name>
    <dbReference type="NCBI Taxonomy" id="2699891"/>
    <lineage>
        <taxon>Bacteria</taxon>
        <taxon>Bacillati</taxon>
        <taxon>Cyanobacteriota</taxon>
        <taxon>Cyanophyceae</taxon>
        <taxon>Coleofasciculales</taxon>
        <taxon>Coleofasciculaceae</taxon>
        <taxon>Limnofasciculus</taxon>
        <taxon>Limnofasciculus baicalensis</taxon>
    </lineage>
</organism>
<dbReference type="GO" id="GO:0030089">
    <property type="term" value="C:phycobilisome"/>
    <property type="evidence" value="ECO:0007669"/>
    <property type="project" value="InterPro"/>
</dbReference>
<dbReference type="Pfam" id="PF00502">
    <property type="entry name" value="Phycobilisome"/>
    <property type="match status" value="1"/>
</dbReference>
<keyword evidence="3" id="KW-0089">Bile pigment</keyword>
<comment type="caution">
    <text evidence="4">The sequence shown here is derived from an EMBL/GenBank/DDBJ whole genome shotgun (WGS) entry which is preliminary data.</text>
</comment>
<dbReference type="InterPro" id="IPR038719">
    <property type="entry name" value="Phycobilisome_asu/bsu_sf"/>
</dbReference>
<keyword evidence="2" id="KW-0157">Chromophore</keyword>
<name>A0AAE3KR96_9CYAN</name>
<gene>
    <name evidence="4" type="ORF">NJ959_06770</name>
</gene>
<dbReference type="RefSeq" id="WP_254010979.1">
    <property type="nucleotide sequence ID" value="NZ_JAMZMM010000043.1"/>
</dbReference>